<comment type="similarity">
    <text evidence="1">Belongs to the glycosyl hydrolase 2 family.</text>
</comment>
<dbReference type="InterPro" id="IPR006104">
    <property type="entry name" value="Glyco_hydro_2_N"/>
</dbReference>
<dbReference type="eggNOG" id="COG3250">
    <property type="taxonomic scope" value="Bacteria"/>
</dbReference>
<organism evidence="7 8">
    <name type="scientific">Phocaeicola plebeius (strain DSM 17135 / JCM 12973 / CCUG 54634 / M2)</name>
    <name type="common">Bacteroides plebeius</name>
    <dbReference type="NCBI Taxonomy" id="484018"/>
    <lineage>
        <taxon>Bacteria</taxon>
        <taxon>Pseudomonadati</taxon>
        <taxon>Bacteroidota</taxon>
        <taxon>Bacteroidia</taxon>
        <taxon>Bacteroidales</taxon>
        <taxon>Bacteroidaceae</taxon>
        <taxon>Phocaeicola</taxon>
    </lineage>
</organism>
<dbReference type="RefSeq" id="WP_007558652.1">
    <property type="nucleotide sequence ID" value="NZ_DS990119.1"/>
</dbReference>
<evidence type="ECO:0000256" key="3">
    <source>
        <dbReference type="ARBA" id="ARBA00023295"/>
    </source>
</evidence>
<dbReference type="Pfam" id="PF02837">
    <property type="entry name" value="Glyco_hydro_2_N"/>
    <property type="match status" value="1"/>
</dbReference>
<dbReference type="SUPFAM" id="SSF49303">
    <property type="entry name" value="beta-Galactosidase/glucuronidase domain"/>
    <property type="match status" value="1"/>
</dbReference>
<dbReference type="PANTHER" id="PTHR42732">
    <property type="entry name" value="BETA-GALACTOSIDASE"/>
    <property type="match status" value="1"/>
</dbReference>
<evidence type="ECO:0000256" key="1">
    <source>
        <dbReference type="ARBA" id="ARBA00007401"/>
    </source>
</evidence>
<dbReference type="InterPro" id="IPR008979">
    <property type="entry name" value="Galactose-bd-like_sf"/>
</dbReference>
<dbReference type="GO" id="GO:0005975">
    <property type="term" value="P:carbohydrate metabolic process"/>
    <property type="evidence" value="ECO:0007669"/>
    <property type="project" value="InterPro"/>
</dbReference>
<dbReference type="Gene3D" id="2.60.40.10">
    <property type="entry name" value="Immunoglobulins"/>
    <property type="match status" value="1"/>
</dbReference>
<gene>
    <name evidence="7" type="ORF">BACPLE_01015</name>
</gene>
<comment type="caution">
    <text evidence="7">The sequence shown here is derived from an EMBL/GenBank/DDBJ whole genome shotgun (WGS) entry which is preliminary data.</text>
</comment>
<dbReference type="Proteomes" id="UP000003452">
    <property type="component" value="Unassembled WGS sequence"/>
</dbReference>
<dbReference type="Gene3D" id="2.60.120.260">
    <property type="entry name" value="Galactose-binding domain-like"/>
    <property type="match status" value="1"/>
</dbReference>
<reference evidence="7 8" key="1">
    <citation type="submission" date="2008-08" db="EMBL/GenBank/DDBJ databases">
        <title>Draft genome sequence of Bacteroides plebeius (DSM 17135).</title>
        <authorList>
            <person name="Sudarsanam P."/>
            <person name="Ley R."/>
            <person name="Guruge J."/>
            <person name="Turnbaugh P.J."/>
            <person name="Mahowald M."/>
            <person name="Liep D."/>
            <person name="Gordon J."/>
        </authorList>
    </citation>
    <scope>NUCLEOTIDE SEQUENCE [LARGE SCALE GENOMIC DNA]</scope>
    <source>
        <strain evidence="8">DSM 17135 / JCM 12973 / M2</strain>
    </source>
</reference>
<reference evidence="7 8" key="2">
    <citation type="submission" date="2008-08" db="EMBL/GenBank/DDBJ databases">
        <authorList>
            <person name="Fulton L."/>
            <person name="Clifton S."/>
            <person name="Fulton B."/>
            <person name="Xu J."/>
            <person name="Minx P."/>
            <person name="Pepin K.H."/>
            <person name="Johnson M."/>
            <person name="Thiruvilangam P."/>
            <person name="Bhonagiri V."/>
            <person name="Nash W.E."/>
            <person name="Mardis E.R."/>
            <person name="Wilson R.K."/>
        </authorList>
    </citation>
    <scope>NUCLEOTIDE SEQUENCE [LARGE SCALE GENOMIC DNA]</scope>
    <source>
        <strain evidence="8">DSM 17135 / JCM 12973 / M2</strain>
    </source>
</reference>
<evidence type="ECO:0000313" key="8">
    <source>
        <dbReference type="Proteomes" id="UP000003452"/>
    </source>
</evidence>
<dbReference type="OrthoDB" id="9801077at2"/>
<dbReference type="SUPFAM" id="SSF51445">
    <property type="entry name" value="(Trans)glycosidases"/>
    <property type="match status" value="1"/>
</dbReference>
<dbReference type="InterPro" id="IPR006102">
    <property type="entry name" value="Ig-like_GH2"/>
</dbReference>
<dbReference type="GeneID" id="43183539"/>
<protein>
    <submittedName>
        <fullName evidence="7">Glycosyl hydrolase family 2, sugar binding domain protein</fullName>
    </submittedName>
</protein>
<feature type="domain" description="Glycosyl hydrolases family 2 sugar binding" evidence="6">
    <location>
        <begin position="88"/>
        <end position="168"/>
    </location>
</feature>
<evidence type="ECO:0000259" key="6">
    <source>
        <dbReference type="Pfam" id="PF02837"/>
    </source>
</evidence>
<dbReference type="Pfam" id="PF00703">
    <property type="entry name" value="Glyco_hydro_2"/>
    <property type="match status" value="1"/>
</dbReference>
<feature type="chain" id="PRO_5002828892" evidence="4">
    <location>
        <begin position="19"/>
        <end position="981"/>
    </location>
</feature>
<dbReference type="Gene3D" id="3.20.20.80">
    <property type="entry name" value="Glycosidases"/>
    <property type="match status" value="1"/>
</dbReference>
<dbReference type="InterPro" id="IPR017853">
    <property type="entry name" value="GH"/>
</dbReference>
<dbReference type="EMBL" id="ABQC02000012">
    <property type="protein sequence ID" value="EDY96572.1"/>
    <property type="molecule type" value="Genomic_DNA"/>
</dbReference>
<accession>B5CWC5</accession>
<keyword evidence="3" id="KW-0326">Glycosidase</keyword>
<dbReference type="InterPro" id="IPR013783">
    <property type="entry name" value="Ig-like_fold"/>
</dbReference>
<dbReference type="InterPro" id="IPR036156">
    <property type="entry name" value="Beta-gal/glucu_dom_sf"/>
</dbReference>
<evidence type="ECO:0000313" key="7">
    <source>
        <dbReference type="EMBL" id="EDY96572.1"/>
    </source>
</evidence>
<dbReference type="HOGENOM" id="CLU_303424_0_0_10"/>
<dbReference type="SUPFAM" id="SSF49785">
    <property type="entry name" value="Galactose-binding domain-like"/>
    <property type="match status" value="1"/>
</dbReference>
<dbReference type="InterPro" id="IPR051913">
    <property type="entry name" value="GH2_Domain-Containing"/>
</dbReference>
<feature type="domain" description="Glycoside hydrolase family 2 immunoglobulin-like beta-sandwich" evidence="5">
    <location>
        <begin position="203"/>
        <end position="310"/>
    </location>
</feature>
<dbReference type="AlphaFoldDB" id="B5CWC5"/>
<evidence type="ECO:0000256" key="2">
    <source>
        <dbReference type="ARBA" id="ARBA00022801"/>
    </source>
</evidence>
<keyword evidence="2 7" id="KW-0378">Hydrolase</keyword>
<feature type="signal peptide" evidence="4">
    <location>
        <begin position="1"/>
        <end position="18"/>
    </location>
</feature>
<sequence>MKHKRLFAFFLFSSLLWASLQARQIDLSLNDWRLWLDKEAPVVADASAPLCGWKQLPFQGKQIRIPATVEAYCWGMESGEKFGLSGDYTGVSWFSTDFLLPHIKSSQRLLLKFESVRFCAEVFVNQKFVGKDEAFGTPFYFDITDYVLAGKKNSLAVRIIDPDGNFTWTDFNPHFWGERRITPSHGFGGITGRVELEWVDPNYISDVFVQNTPQITTVCAKVKVDNLLNQKSPDGELRFRLFPASDDNQVLYDKSIRVNGDKLDEYYSFVLQYPKAQLWSPESPNLYWLQIDWNGKDGSSHSVRKRFGFRWFEIKDSKDGRYFQLNGKRIVLRTAISWGFWPVNGIIPTPELAERQIRLAKELGLNMLNFHRGIGQTVLLDKADELGLLYYEEPGGYKTGGNTRDVSLQALNRERFLRMMKRDRSHPSLIIYNMINEISNRQPLPFEIEDLKLFHSQDETRHITYTSSNFFKVLHGGKCPVTPSPVKSFMRPYDTTVYQQGWWDQHFPDGPGVYCDRFYKGPGEGIFRNSDNLHEIVMWGEEGAIGTPPRLQLIKEEIEKNGNLTGWDGDAYLAQYEAFDTFLKTHPDFQKAFPDVDAFTRSFGNVAMYYQGRIIENIRIGNVVDCYAVNGWEETKIENHSGIVDAYRHPKGDTHILAHYNQPLYVAVKLRNKVMQRGDTAIADFYVVNEKNLKGKYRLSVTCSDNKGVFFEKTYAVKLEGGNTYGQLLVKEVKITPREEGYTVVRAFLCKGNEVKAEGMDKLYAVGLHEMDSSLDVALLDDSLGHTSNALKSSGIIFRSSTAKEILKSHPDVIVIGAYDRQLAMPEIEARSELLEWVKAGGRLLVLGDADKVSAFLAEKEVLDYRGCVPLRTVWFGGNYAVAKNLYFSGLPCNTAFNWEYQSLAQYHKQRKALRIMNGKCLVAAVAEHKPEVFSALHSLKMGKGEIILSTLDIVRALNRRDETANVVARKLLINLMTLQN</sequence>
<evidence type="ECO:0000256" key="4">
    <source>
        <dbReference type="SAM" id="SignalP"/>
    </source>
</evidence>
<keyword evidence="4" id="KW-0732">Signal</keyword>
<dbReference type="PANTHER" id="PTHR42732:SF2">
    <property type="entry name" value="BETA-MANNOSIDASE"/>
    <property type="match status" value="1"/>
</dbReference>
<name>B5CWC5_PHOPM</name>
<proteinExistence type="inferred from homology"/>
<dbReference type="GO" id="GO:0004553">
    <property type="term" value="F:hydrolase activity, hydrolyzing O-glycosyl compounds"/>
    <property type="evidence" value="ECO:0007669"/>
    <property type="project" value="InterPro"/>
</dbReference>
<evidence type="ECO:0000259" key="5">
    <source>
        <dbReference type="Pfam" id="PF00703"/>
    </source>
</evidence>